<dbReference type="AlphaFoldDB" id="A0A4U5M6Y9"/>
<keyword evidence="2" id="KW-1185">Reference proteome</keyword>
<evidence type="ECO:0000313" key="2">
    <source>
        <dbReference type="Proteomes" id="UP000298663"/>
    </source>
</evidence>
<dbReference type="Proteomes" id="UP000298663">
    <property type="component" value="Unassembled WGS sequence"/>
</dbReference>
<gene>
    <name evidence="1" type="ORF">L596_025098</name>
</gene>
<reference evidence="1 2" key="1">
    <citation type="journal article" date="2015" name="Genome Biol.">
        <title>Comparative genomics of Steinernema reveals deeply conserved gene regulatory networks.</title>
        <authorList>
            <person name="Dillman A.R."/>
            <person name="Macchietto M."/>
            <person name="Porter C.F."/>
            <person name="Rogers A."/>
            <person name="Williams B."/>
            <person name="Antoshechkin I."/>
            <person name="Lee M.M."/>
            <person name="Goodwin Z."/>
            <person name="Lu X."/>
            <person name="Lewis E.E."/>
            <person name="Goodrich-Blair H."/>
            <person name="Stock S.P."/>
            <person name="Adams B.J."/>
            <person name="Sternberg P.W."/>
            <person name="Mortazavi A."/>
        </authorList>
    </citation>
    <scope>NUCLEOTIDE SEQUENCE [LARGE SCALE GENOMIC DNA]</scope>
    <source>
        <strain evidence="1 2">ALL</strain>
    </source>
</reference>
<proteinExistence type="predicted"/>
<dbReference type="EMBL" id="AZBU02000009">
    <property type="protein sequence ID" value="TKR64592.1"/>
    <property type="molecule type" value="Genomic_DNA"/>
</dbReference>
<protein>
    <submittedName>
        <fullName evidence="1">Uncharacterized protein</fullName>
    </submittedName>
</protein>
<accession>A0A4U5M6Y9</accession>
<reference evidence="1 2" key="2">
    <citation type="journal article" date="2019" name="G3 (Bethesda)">
        <title>Hybrid Assembly of the Genome of the Entomopathogenic Nematode Steinernema carpocapsae Identifies the X-Chromosome.</title>
        <authorList>
            <person name="Serra L."/>
            <person name="Macchietto M."/>
            <person name="Macias-Munoz A."/>
            <person name="McGill C.J."/>
            <person name="Rodriguez I.M."/>
            <person name="Rodriguez B."/>
            <person name="Murad R."/>
            <person name="Mortazavi A."/>
        </authorList>
    </citation>
    <scope>NUCLEOTIDE SEQUENCE [LARGE SCALE GENOMIC DNA]</scope>
    <source>
        <strain evidence="1 2">ALL</strain>
    </source>
</reference>
<sequence length="80" mass="9853">MTEIFKHIHTHMRTIEQYYPHNDQVSHFIKKRHEMLVDPRNQRKRLSRAMRLPYYNEPFTRLRYVLTAIVLRLPVSWCSG</sequence>
<comment type="caution">
    <text evidence="1">The sequence shown here is derived from an EMBL/GenBank/DDBJ whole genome shotgun (WGS) entry which is preliminary data.</text>
</comment>
<organism evidence="1 2">
    <name type="scientific">Steinernema carpocapsae</name>
    <name type="common">Entomopathogenic nematode</name>
    <dbReference type="NCBI Taxonomy" id="34508"/>
    <lineage>
        <taxon>Eukaryota</taxon>
        <taxon>Metazoa</taxon>
        <taxon>Ecdysozoa</taxon>
        <taxon>Nematoda</taxon>
        <taxon>Chromadorea</taxon>
        <taxon>Rhabditida</taxon>
        <taxon>Tylenchina</taxon>
        <taxon>Panagrolaimomorpha</taxon>
        <taxon>Strongyloidoidea</taxon>
        <taxon>Steinernematidae</taxon>
        <taxon>Steinernema</taxon>
    </lineage>
</organism>
<name>A0A4U5M6Y9_STECR</name>
<evidence type="ECO:0000313" key="1">
    <source>
        <dbReference type="EMBL" id="TKR64592.1"/>
    </source>
</evidence>